<reference evidence="4 5" key="1">
    <citation type="journal article" date="2014" name="Front. Microbiol.">
        <title>Population and genomic analysis of the genus Halorubrum.</title>
        <authorList>
            <person name="Fullmer M.S."/>
            <person name="Soucy S.M."/>
            <person name="Swithers K.S."/>
            <person name="Makkay A.M."/>
            <person name="Wheeler R."/>
            <person name="Ventosa A."/>
            <person name="Gogarten J.P."/>
            <person name="Papke R.T."/>
        </authorList>
    </citation>
    <scope>NUCLEOTIDE SEQUENCE [LARGE SCALE GENOMIC DNA]</scope>
    <source>
        <strain evidence="3 5">Ec15</strain>
        <strain evidence="2 4">Ga2p</strain>
    </source>
</reference>
<keyword evidence="1" id="KW-0472">Membrane</keyword>
<dbReference type="AlphaFoldDB" id="A0A256K2V4"/>
<evidence type="ECO:0000313" key="4">
    <source>
        <dbReference type="Proteomes" id="UP000215607"/>
    </source>
</evidence>
<gene>
    <name evidence="3" type="ORF">DJ76_02430</name>
    <name evidence="2" type="ORF">DJ79_10260</name>
</gene>
<reference evidence="3" key="2">
    <citation type="submission" date="2017-05" db="EMBL/GenBank/DDBJ databases">
        <authorList>
            <person name="Song R."/>
            <person name="Chenine A.L."/>
            <person name="Ruprecht R.M."/>
        </authorList>
    </citation>
    <scope>NUCLEOTIDE SEQUENCE</scope>
    <source>
        <strain evidence="3">Ec15</strain>
        <strain evidence="2">Ga2p</strain>
    </source>
</reference>
<dbReference type="EMBL" id="NHPD01000015">
    <property type="protein sequence ID" value="OYR75484.1"/>
    <property type="molecule type" value="Genomic_DNA"/>
</dbReference>
<evidence type="ECO:0000313" key="2">
    <source>
        <dbReference type="EMBL" id="OYR67139.1"/>
    </source>
</evidence>
<protein>
    <submittedName>
        <fullName evidence="3">Uncharacterized protein</fullName>
    </submittedName>
</protein>
<feature type="transmembrane region" description="Helical" evidence="1">
    <location>
        <begin position="76"/>
        <end position="93"/>
    </location>
</feature>
<dbReference type="EMBL" id="NHPA01000046">
    <property type="protein sequence ID" value="OYR67139.1"/>
    <property type="molecule type" value="Genomic_DNA"/>
</dbReference>
<dbReference type="RefSeq" id="WP_094494463.1">
    <property type="nucleotide sequence ID" value="NZ_NHPA01000046.1"/>
</dbReference>
<evidence type="ECO:0000313" key="3">
    <source>
        <dbReference type="EMBL" id="OYR75484.1"/>
    </source>
</evidence>
<proteinExistence type="predicted"/>
<dbReference type="Proteomes" id="UP000216925">
    <property type="component" value="Unassembled WGS sequence"/>
</dbReference>
<accession>A0A256K2V4</accession>
<feature type="transmembrane region" description="Helical" evidence="1">
    <location>
        <begin position="40"/>
        <end position="56"/>
    </location>
</feature>
<feature type="transmembrane region" description="Helical" evidence="1">
    <location>
        <begin position="12"/>
        <end position="33"/>
    </location>
</feature>
<name>A0A256K2V4_HALEZ</name>
<organism evidence="3 5">
    <name type="scientific">Halorubrum ezzemoulense</name>
    <name type="common">Halorubrum chaoviator</name>
    <dbReference type="NCBI Taxonomy" id="337243"/>
    <lineage>
        <taxon>Archaea</taxon>
        <taxon>Methanobacteriati</taxon>
        <taxon>Methanobacteriota</taxon>
        <taxon>Stenosarchaea group</taxon>
        <taxon>Halobacteria</taxon>
        <taxon>Halobacteriales</taxon>
        <taxon>Haloferacaceae</taxon>
        <taxon>Halorubrum</taxon>
    </lineage>
</organism>
<evidence type="ECO:0000313" key="5">
    <source>
        <dbReference type="Proteomes" id="UP000216925"/>
    </source>
</evidence>
<comment type="caution">
    <text evidence="3">The sequence shown here is derived from an EMBL/GenBank/DDBJ whole genome shotgun (WGS) entry which is preliminary data.</text>
</comment>
<dbReference type="Proteomes" id="UP000215607">
    <property type="component" value="Unassembled WGS sequence"/>
</dbReference>
<evidence type="ECO:0000256" key="1">
    <source>
        <dbReference type="SAM" id="Phobius"/>
    </source>
</evidence>
<keyword evidence="1" id="KW-0812">Transmembrane</keyword>
<sequence length="98" mass="11330">MTEIELFEPETFIRALTLLVTMIVVLITAFAYYRTRVRRILVLALLAALLATDLMLEVGDEFFEEGIPHFELLTSLFALGIALLLLSTVVWRFDWRPR</sequence>
<keyword evidence="1" id="KW-1133">Transmembrane helix</keyword>